<evidence type="ECO:0000313" key="5">
    <source>
        <dbReference type="Proteomes" id="UP001268610"/>
    </source>
</evidence>
<dbReference type="PANTHER" id="PTHR38592:SF3">
    <property type="entry name" value="BLL4819 PROTEIN"/>
    <property type="match status" value="1"/>
</dbReference>
<feature type="transmembrane region" description="Helical" evidence="1">
    <location>
        <begin position="98"/>
        <end position="122"/>
    </location>
</feature>
<keyword evidence="1" id="KW-0472">Membrane</keyword>
<keyword evidence="1" id="KW-0812">Transmembrane</keyword>
<organism evidence="2 5">
    <name type="scientific">Rhizobium hidalgonense</name>
    <dbReference type="NCBI Taxonomy" id="1538159"/>
    <lineage>
        <taxon>Bacteria</taxon>
        <taxon>Pseudomonadati</taxon>
        <taxon>Pseudomonadota</taxon>
        <taxon>Alphaproteobacteria</taxon>
        <taxon>Hyphomicrobiales</taxon>
        <taxon>Rhizobiaceae</taxon>
        <taxon>Rhizobium/Agrobacterium group</taxon>
        <taxon>Rhizobium</taxon>
    </lineage>
</organism>
<feature type="transmembrane region" description="Helical" evidence="1">
    <location>
        <begin position="353"/>
        <end position="373"/>
    </location>
</feature>
<reference evidence="3 4" key="1">
    <citation type="submission" date="2017-09" db="EMBL/GenBank/DDBJ databases">
        <title>Comparative genomics of rhizobia isolated from Phaseolus vulgaris in China.</title>
        <authorList>
            <person name="Tong W."/>
        </authorList>
    </citation>
    <scope>NUCLEOTIDE SEQUENCE [LARGE SCALE GENOMIC DNA]</scope>
    <source>
        <strain evidence="3 4">FH14</strain>
    </source>
</reference>
<dbReference type="Proteomes" id="UP001268610">
    <property type="component" value="Unassembled WGS sequence"/>
</dbReference>
<dbReference type="AlphaFoldDB" id="A0A2A6K6M3"/>
<feature type="transmembrane region" description="Helical" evidence="1">
    <location>
        <begin position="286"/>
        <end position="308"/>
    </location>
</feature>
<proteinExistence type="predicted"/>
<dbReference type="Proteomes" id="UP000219914">
    <property type="component" value="Unassembled WGS sequence"/>
</dbReference>
<evidence type="ECO:0000313" key="3">
    <source>
        <dbReference type="EMBL" id="PDT20444.1"/>
    </source>
</evidence>
<dbReference type="InterPro" id="IPR014550">
    <property type="entry name" value="UCP028704_OpgC"/>
</dbReference>
<evidence type="ECO:0000313" key="2">
    <source>
        <dbReference type="EMBL" id="MDR9776434.1"/>
    </source>
</evidence>
<evidence type="ECO:0000313" key="4">
    <source>
        <dbReference type="Proteomes" id="UP000219914"/>
    </source>
</evidence>
<feature type="transmembrane region" description="Helical" evidence="1">
    <location>
        <begin position="182"/>
        <end position="198"/>
    </location>
</feature>
<dbReference type="RefSeq" id="WP_097536884.1">
    <property type="nucleotide sequence ID" value="NZ_JAVLSD010000025.1"/>
</dbReference>
<comment type="caution">
    <text evidence="2">The sequence shown here is derived from an EMBL/GenBank/DDBJ whole genome shotgun (WGS) entry which is preliminary data.</text>
</comment>
<keyword evidence="1" id="KW-1133">Transmembrane helix</keyword>
<feature type="transmembrane region" description="Helical" evidence="1">
    <location>
        <begin position="60"/>
        <end position="77"/>
    </location>
</feature>
<dbReference type="EMBL" id="JAVLSF010000024">
    <property type="protein sequence ID" value="MDR9776434.1"/>
    <property type="molecule type" value="Genomic_DNA"/>
</dbReference>
<dbReference type="PANTHER" id="PTHR38592">
    <property type="entry name" value="BLL4819 PROTEIN"/>
    <property type="match status" value="1"/>
</dbReference>
<feature type="transmembrane region" description="Helical" evidence="1">
    <location>
        <begin position="154"/>
        <end position="175"/>
    </location>
</feature>
<feature type="transmembrane region" description="Helical" evidence="1">
    <location>
        <begin position="210"/>
        <end position="231"/>
    </location>
</feature>
<evidence type="ECO:0000256" key="1">
    <source>
        <dbReference type="SAM" id="Phobius"/>
    </source>
</evidence>
<name>A0A2A6K6M3_9HYPH</name>
<feature type="transmembrane region" description="Helical" evidence="1">
    <location>
        <begin position="243"/>
        <end position="266"/>
    </location>
</feature>
<sequence length="412" mass="45290">MASTRTEAIGTERTSFSAAASQRDTRLDVLRGLALIMIFINHVPGQIFEYVTTKNFGFSDAAEAFVLISGIAVGLAYGSGFRPGNRLKMALKAVKRAFTLYLAHMITTFMTLALFICGAWLFHRPGLLVEINILALLMNLKEGIPALLLLGHQIGYNNILPMYGALMLMVPIILFLNARSPLLALGVSGTVWLLAGIYEVAPHNMLIESYWFLNPLSWQFLFSIGIVSMLHIKRGGTIPRHPLLLAVAAAYVALSFIWVTGHLWALGNSLAALGLPTVITGFDKTFLSLPRLLHVLALTYLVISIPAFSRILRRPADHPLTILGRHSLNIFVAGTILAMIGQVVLFITNKDPLVGPLFVVAGISTQFAYAYYLERKRREGKVKEKLVTEPATIPVPVRAGGTANVYRRNDRK</sequence>
<dbReference type="PIRSF" id="PIRSF028704">
    <property type="entry name" value="UPC028704"/>
    <property type="match status" value="1"/>
</dbReference>
<reference evidence="2" key="2">
    <citation type="submission" date="2023-04" db="EMBL/GenBank/DDBJ databases">
        <title>Genomic characterization of faba bean (Vicia faba) microsymbionts in Mexican soils.</title>
        <authorList>
            <person name="Rivera Orduna F.N."/>
            <person name="Guevara-Luna J."/>
            <person name="Yan J."/>
            <person name="Arroyo-Herrera I."/>
            <person name="Li Y."/>
            <person name="Vasquez-Murrieta M.S."/>
            <person name="Wang E.T."/>
        </authorList>
    </citation>
    <scope>NUCLEOTIDE SEQUENCE</scope>
    <source>
        <strain evidence="2">CH26</strain>
    </source>
</reference>
<keyword evidence="4" id="KW-1185">Reference proteome</keyword>
<gene>
    <name evidence="2" type="primary">opgC</name>
    <name evidence="3" type="ORF">CO674_27960</name>
    <name evidence="2" type="ORF">RJJ65_28050</name>
</gene>
<dbReference type="Pfam" id="PF10129">
    <property type="entry name" value="OpgC_C"/>
    <property type="match status" value="1"/>
</dbReference>
<protein>
    <submittedName>
        <fullName evidence="2">OpgC domain-containing protein</fullName>
    </submittedName>
</protein>
<accession>A0A2A6K6M3</accession>
<feature type="transmembrane region" description="Helical" evidence="1">
    <location>
        <begin position="29"/>
        <end position="48"/>
    </location>
</feature>
<dbReference type="EMBL" id="NWSY01000026">
    <property type="protein sequence ID" value="PDT20444.1"/>
    <property type="molecule type" value="Genomic_DNA"/>
</dbReference>
<feature type="transmembrane region" description="Helical" evidence="1">
    <location>
        <begin position="328"/>
        <end position="347"/>
    </location>
</feature>